<dbReference type="Proteomes" id="UP000246635">
    <property type="component" value="Unassembled WGS sequence"/>
</dbReference>
<reference evidence="1 2" key="1">
    <citation type="submission" date="2018-05" db="EMBL/GenBank/DDBJ databases">
        <title>Genomic Encyclopedia of Type Strains, Phase III (KMG-III): the genomes of soil and plant-associated and newly described type strains.</title>
        <authorList>
            <person name="Whitman W."/>
        </authorList>
    </citation>
    <scope>NUCLEOTIDE SEQUENCE [LARGE SCALE GENOMIC DNA]</scope>
    <source>
        <strain evidence="1 2">CECT 5696</strain>
    </source>
</reference>
<sequence length="490" mass="56109">MLKQSTMQPNHANIKPVKFSYRYLQALFAMETQYEDRNKFRVRRNGQGRLLAHLTKADIQLATILQVGVNAEGKIKYTNRHQMYQHLSSFYETPINKDQFYAAFDKFVLHGLLSSNNEPDGTISIELNHYLEPDGKLGRFVLLPTLVFSRALTDESIAVQKLYYYGCGQQGNENGKLLQINFDRLSDLLHRQEPGHIRKILERLADSKWNGQPLFAIARVERNMFGRPKAVYQVNAALLPTYTAGESYRTLFPTKKGYRRLLKRLEGYLGAIGCEAFISYADGRSLQELTLMLKDKSEGYIRLVVQRIRDLMDKMASVPDMLSTIRAELQDKASAVLLAVMQETGIMGYLPKRSIPTFTEELKSIPKATMQRACRAAKPDLELYYSRPGAWDVRDYQRPSVKMDRLHEQIDMSVFYAWAYRNKLDPSSFMAAADQAYDYLAAGKTAAEVAQWLAWEMDSLPIWSPIPDPPDGFCLATFLQPYIERLQPSC</sequence>
<keyword evidence="2" id="KW-1185">Reference proteome</keyword>
<organism evidence="1 2">
    <name type="scientific">Paenibacillus cellulosilyticus</name>
    <dbReference type="NCBI Taxonomy" id="375489"/>
    <lineage>
        <taxon>Bacteria</taxon>
        <taxon>Bacillati</taxon>
        <taxon>Bacillota</taxon>
        <taxon>Bacilli</taxon>
        <taxon>Bacillales</taxon>
        <taxon>Paenibacillaceae</taxon>
        <taxon>Paenibacillus</taxon>
    </lineage>
</organism>
<dbReference type="EMBL" id="QGTQ01000010">
    <property type="protein sequence ID" value="PWW01195.1"/>
    <property type="molecule type" value="Genomic_DNA"/>
</dbReference>
<accession>A0A2V2Z1F1</accession>
<comment type="caution">
    <text evidence="1">The sequence shown here is derived from an EMBL/GenBank/DDBJ whole genome shotgun (WGS) entry which is preliminary data.</text>
</comment>
<dbReference type="AlphaFoldDB" id="A0A2V2Z1F1"/>
<protein>
    <submittedName>
        <fullName evidence="1">Uncharacterized protein</fullName>
    </submittedName>
</protein>
<proteinExistence type="predicted"/>
<dbReference type="OrthoDB" id="2511064at2"/>
<dbReference type="RefSeq" id="WP_110044687.1">
    <property type="nucleotide sequence ID" value="NZ_CP054613.1"/>
</dbReference>
<name>A0A2V2Z1F1_9BACL</name>
<gene>
    <name evidence="1" type="ORF">DFQ01_11085</name>
</gene>
<evidence type="ECO:0000313" key="1">
    <source>
        <dbReference type="EMBL" id="PWW01195.1"/>
    </source>
</evidence>
<evidence type="ECO:0000313" key="2">
    <source>
        <dbReference type="Proteomes" id="UP000246635"/>
    </source>
</evidence>